<evidence type="ECO:0000256" key="7">
    <source>
        <dbReference type="ARBA" id="ARBA00022692"/>
    </source>
</evidence>
<evidence type="ECO:0000256" key="3">
    <source>
        <dbReference type="ARBA" id="ARBA00006739"/>
    </source>
</evidence>
<gene>
    <name evidence="14" type="ORF">A3B51_02120</name>
</gene>
<evidence type="ECO:0000256" key="8">
    <source>
        <dbReference type="ARBA" id="ARBA00022824"/>
    </source>
</evidence>
<dbReference type="Gene3D" id="3.90.550.10">
    <property type="entry name" value="Spore Coat Polysaccharide Biosynthesis Protein SpsA, Chain A"/>
    <property type="match status" value="1"/>
</dbReference>
<comment type="subcellular location">
    <subcellularLocation>
        <location evidence="1">Endoplasmic reticulum membrane</location>
        <topology evidence="1">Single-pass membrane protein</topology>
    </subcellularLocation>
</comment>
<feature type="domain" description="Glycosyltransferase 2-like" evidence="13">
    <location>
        <begin position="6"/>
        <end position="175"/>
    </location>
</feature>
<keyword evidence="8" id="KW-0256">Endoplasmic reticulum</keyword>
<comment type="similarity">
    <text evidence="3">Belongs to the glycosyltransferase 2 family.</text>
</comment>
<evidence type="ECO:0000256" key="4">
    <source>
        <dbReference type="ARBA" id="ARBA00012583"/>
    </source>
</evidence>
<dbReference type="Proteomes" id="UP000176780">
    <property type="component" value="Unassembled WGS sequence"/>
</dbReference>
<evidence type="ECO:0000256" key="11">
    <source>
        <dbReference type="ARBA" id="ARBA00023136"/>
    </source>
</evidence>
<organism evidence="14 15">
    <name type="scientific">Candidatus Curtissbacteria bacterium RIFCSPLOWO2_01_FULL_41_18</name>
    <dbReference type="NCBI Taxonomy" id="1797727"/>
    <lineage>
        <taxon>Bacteria</taxon>
        <taxon>Candidatus Curtissiibacteriota</taxon>
    </lineage>
</organism>
<dbReference type="EC" id="2.4.1.117" evidence="4"/>
<dbReference type="AlphaFoldDB" id="A0A1F5HLP5"/>
<evidence type="ECO:0000256" key="12">
    <source>
        <dbReference type="ARBA" id="ARBA00045097"/>
    </source>
</evidence>
<proteinExistence type="inferred from homology"/>
<dbReference type="GO" id="GO:0006487">
    <property type="term" value="P:protein N-linked glycosylation"/>
    <property type="evidence" value="ECO:0007669"/>
    <property type="project" value="TreeGrafter"/>
</dbReference>
<evidence type="ECO:0000256" key="2">
    <source>
        <dbReference type="ARBA" id="ARBA00004922"/>
    </source>
</evidence>
<keyword evidence="5" id="KW-0328">Glycosyltransferase</keyword>
<evidence type="ECO:0000313" key="14">
    <source>
        <dbReference type="EMBL" id="OGE04990.1"/>
    </source>
</evidence>
<evidence type="ECO:0000256" key="5">
    <source>
        <dbReference type="ARBA" id="ARBA00022676"/>
    </source>
</evidence>
<evidence type="ECO:0000313" key="15">
    <source>
        <dbReference type="Proteomes" id="UP000176780"/>
    </source>
</evidence>
<keyword evidence="10" id="KW-1133">Transmembrane helix</keyword>
<dbReference type="EMBL" id="MFBQ01000014">
    <property type="protein sequence ID" value="OGE04990.1"/>
    <property type="molecule type" value="Genomic_DNA"/>
</dbReference>
<accession>A0A1F5HLP5</accession>
<sequence>MTTKLSVVIPCYNEEKRFQKGLRHYWLYLSKQKYPWELIFVNDGSKDNTLKLMQASAKGKSSVKVISYNKNHGKGHAIVQGIKNAKGKYILFTDLDHSVPVDTIESFFKYFGKGYQVVIGSRRVRGANILVHQHPLRELLGRGFTFLVRLLIDWKIKDATCGFKAFEKSVAGKIFNKITIYDWAFDAEILFICKKLKIQLIQAPVTWSDVRGTQVRLQKDIIRSLFGLVKIRLNGLQGEYSS</sequence>
<evidence type="ECO:0000256" key="6">
    <source>
        <dbReference type="ARBA" id="ARBA00022679"/>
    </source>
</evidence>
<keyword evidence="9" id="KW-0735">Signal-anchor</keyword>
<evidence type="ECO:0000259" key="13">
    <source>
        <dbReference type="Pfam" id="PF00535"/>
    </source>
</evidence>
<dbReference type="PANTHER" id="PTHR10859:SF91">
    <property type="entry name" value="DOLICHYL-PHOSPHATE BETA-GLUCOSYLTRANSFERASE"/>
    <property type="match status" value="1"/>
</dbReference>
<comment type="catalytic activity">
    <reaction evidence="12">
        <text>a di-trans,poly-cis-dolichyl phosphate + UDP-alpha-D-glucose = a di-trans,poly-cis-dolichyl beta-D-glucosyl phosphate + UDP</text>
        <dbReference type="Rhea" id="RHEA:15401"/>
        <dbReference type="Rhea" id="RHEA-COMP:19498"/>
        <dbReference type="Rhea" id="RHEA-COMP:19502"/>
        <dbReference type="ChEBI" id="CHEBI:57525"/>
        <dbReference type="ChEBI" id="CHEBI:57683"/>
        <dbReference type="ChEBI" id="CHEBI:58223"/>
        <dbReference type="ChEBI" id="CHEBI:58885"/>
        <dbReference type="EC" id="2.4.1.117"/>
    </reaction>
    <physiologicalReaction direction="left-to-right" evidence="12">
        <dbReference type="Rhea" id="RHEA:15402"/>
    </physiologicalReaction>
</comment>
<dbReference type="STRING" id="1797727.A3B51_02120"/>
<protein>
    <recommendedName>
        <fullName evidence="4">dolichyl-phosphate beta-glucosyltransferase</fullName>
        <ecNumber evidence="4">2.4.1.117</ecNumber>
    </recommendedName>
</protein>
<name>A0A1F5HLP5_9BACT</name>
<dbReference type="InterPro" id="IPR001173">
    <property type="entry name" value="Glyco_trans_2-like"/>
</dbReference>
<dbReference type="SUPFAM" id="SSF53448">
    <property type="entry name" value="Nucleotide-diphospho-sugar transferases"/>
    <property type="match status" value="1"/>
</dbReference>
<reference evidence="14 15" key="1">
    <citation type="journal article" date="2016" name="Nat. Commun.">
        <title>Thousands of microbial genomes shed light on interconnected biogeochemical processes in an aquifer system.</title>
        <authorList>
            <person name="Anantharaman K."/>
            <person name="Brown C.T."/>
            <person name="Hug L.A."/>
            <person name="Sharon I."/>
            <person name="Castelle C.J."/>
            <person name="Probst A.J."/>
            <person name="Thomas B.C."/>
            <person name="Singh A."/>
            <person name="Wilkins M.J."/>
            <person name="Karaoz U."/>
            <person name="Brodie E.L."/>
            <person name="Williams K.H."/>
            <person name="Hubbard S.S."/>
            <person name="Banfield J.F."/>
        </authorList>
    </citation>
    <scope>NUCLEOTIDE SEQUENCE [LARGE SCALE GENOMIC DNA]</scope>
</reference>
<comment type="pathway">
    <text evidence="2">Protein modification; protein glycosylation.</text>
</comment>
<keyword evidence="11" id="KW-0472">Membrane</keyword>
<evidence type="ECO:0000256" key="1">
    <source>
        <dbReference type="ARBA" id="ARBA00004389"/>
    </source>
</evidence>
<evidence type="ECO:0000256" key="9">
    <source>
        <dbReference type="ARBA" id="ARBA00022968"/>
    </source>
</evidence>
<dbReference type="CDD" id="cd04188">
    <property type="entry name" value="DPG_synthase"/>
    <property type="match status" value="1"/>
</dbReference>
<comment type="caution">
    <text evidence="14">The sequence shown here is derived from an EMBL/GenBank/DDBJ whole genome shotgun (WGS) entry which is preliminary data.</text>
</comment>
<dbReference type="GO" id="GO:0004581">
    <property type="term" value="F:dolichyl-phosphate beta-glucosyltransferase activity"/>
    <property type="evidence" value="ECO:0007669"/>
    <property type="project" value="UniProtKB-EC"/>
</dbReference>
<dbReference type="PANTHER" id="PTHR10859">
    <property type="entry name" value="GLYCOSYL TRANSFERASE"/>
    <property type="match status" value="1"/>
</dbReference>
<keyword evidence="7" id="KW-0812">Transmembrane</keyword>
<keyword evidence="6" id="KW-0808">Transferase</keyword>
<dbReference type="Pfam" id="PF00535">
    <property type="entry name" value="Glycos_transf_2"/>
    <property type="match status" value="1"/>
</dbReference>
<dbReference type="InterPro" id="IPR035518">
    <property type="entry name" value="DPG_synthase"/>
</dbReference>
<dbReference type="InterPro" id="IPR029044">
    <property type="entry name" value="Nucleotide-diphossugar_trans"/>
</dbReference>
<evidence type="ECO:0000256" key="10">
    <source>
        <dbReference type="ARBA" id="ARBA00022989"/>
    </source>
</evidence>